<organism evidence="2 3">
    <name type="scientific">Lederbergia graminis</name>
    <dbReference type="NCBI Taxonomy" id="735518"/>
    <lineage>
        <taxon>Bacteria</taxon>
        <taxon>Bacillati</taxon>
        <taxon>Bacillota</taxon>
        <taxon>Bacilli</taxon>
        <taxon>Bacillales</taxon>
        <taxon>Bacillaceae</taxon>
        <taxon>Lederbergia</taxon>
    </lineage>
</organism>
<dbReference type="PANTHER" id="PTHR12110">
    <property type="entry name" value="HYDROXYPYRUVATE ISOMERASE"/>
    <property type="match status" value="1"/>
</dbReference>
<protein>
    <submittedName>
        <fullName evidence="2">Sugar phosphate isomerase/epimerase family protein</fullName>
    </submittedName>
</protein>
<dbReference type="Gene3D" id="3.20.20.150">
    <property type="entry name" value="Divalent-metal-dependent TIM barrel enzymes"/>
    <property type="match status" value="1"/>
</dbReference>
<dbReference type="Pfam" id="PF01261">
    <property type="entry name" value="AP_endonuc_2"/>
    <property type="match status" value="1"/>
</dbReference>
<dbReference type="RefSeq" id="WP_382353600.1">
    <property type="nucleotide sequence ID" value="NZ_JBHSMC010000020.1"/>
</dbReference>
<keyword evidence="2" id="KW-0413">Isomerase</keyword>
<dbReference type="EMBL" id="JBHSMC010000020">
    <property type="protein sequence ID" value="MFC5466111.1"/>
    <property type="molecule type" value="Genomic_DNA"/>
</dbReference>
<evidence type="ECO:0000313" key="3">
    <source>
        <dbReference type="Proteomes" id="UP001596147"/>
    </source>
</evidence>
<accession>A0ABW0LNM1</accession>
<dbReference type="InterPro" id="IPR036237">
    <property type="entry name" value="Xyl_isomerase-like_sf"/>
</dbReference>
<gene>
    <name evidence="2" type="ORF">ACFPM4_15365</name>
</gene>
<evidence type="ECO:0000313" key="2">
    <source>
        <dbReference type="EMBL" id="MFC5466111.1"/>
    </source>
</evidence>
<dbReference type="GO" id="GO:0016853">
    <property type="term" value="F:isomerase activity"/>
    <property type="evidence" value="ECO:0007669"/>
    <property type="project" value="UniProtKB-KW"/>
</dbReference>
<sequence length="259" mass="30315">MKYTIASYSFNGLHREGKMDIFHYLETVKYRYHLNSADIWNMMLDSYDEDYLKKVREAMDEKDMYLANLCVDAAEVWDVDPDARKQWYENGLKNLRAAEILGAQTVRIDMGGRDLEMTDEQFEYTVKRYQEYAHIAQESGFMVGPENHWGASRVPENIRKVYEAVDHPSFGILLHFDNWDVDKENGDRLCAKYAFHTHLAAWVIPNCEEKLQILEDVGYKGHLGIEHHSGINEFSQVEWQFATAKNTWINMQTKKKVGI</sequence>
<reference evidence="3" key="1">
    <citation type="journal article" date="2019" name="Int. J. Syst. Evol. Microbiol.">
        <title>The Global Catalogue of Microorganisms (GCM) 10K type strain sequencing project: providing services to taxonomists for standard genome sequencing and annotation.</title>
        <authorList>
            <consortium name="The Broad Institute Genomics Platform"/>
            <consortium name="The Broad Institute Genome Sequencing Center for Infectious Disease"/>
            <person name="Wu L."/>
            <person name="Ma J."/>
        </authorList>
    </citation>
    <scope>NUCLEOTIDE SEQUENCE [LARGE SCALE GENOMIC DNA]</scope>
    <source>
        <strain evidence="3">CGMCC 1.12237</strain>
    </source>
</reference>
<dbReference type="InterPro" id="IPR050312">
    <property type="entry name" value="IolE/XylAMocC-like"/>
</dbReference>
<proteinExistence type="predicted"/>
<feature type="domain" description="Xylose isomerase-like TIM barrel" evidence="1">
    <location>
        <begin position="44"/>
        <end position="227"/>
    </location>
</feature>
<evidence type="ECO:0000259" key="1">
    <source>
        <dbReference type="Pfam" id="PF01261"/>
    </source>
</evidence>
<name>A0ABW0LNM1_9BACI</name>
<dbReference type="Proteomes" id="UP001596147">
    <property type="component" value="Unassembled WGS sequence"/>
</dbReference>
<dbReference type="InterPro" id="IPR013022">
    <property type="entry name" value="Xyl_isomerase-like_TIM-brl"/>
</dbReference>
<comment type="caution">
    <text evidence="2">The sequence shown here is derived from an EMBL/GenBank/DDBJ whole genome shotgun (WGS) entry which is preliminary data.</text>
</comment>
<dbReference type="SUPFAM" id="SSF51658">
    <property type="entry name" value="Xylose isomerase-like"/>
    <property type="match status" value="1"/>
</dbReference>
<keyword evidence="3" id="KW-1185">Reference proteome</keyword>